<evidence type="ECO:0000313" key="1">
    <source>
        <dbReference type="EMBL" id="MFC6644890.1"/>
    </source>
</evidence>
<reference evidence="2" key="1">
    <citation type="journal article" date="2019" name="Int. J. Syst. Evol. Microbiol.">
        <title>The Global Catalogue of Microorganisms (GCM) 10K type strain sequencing project: providing services to taxonomists for standard genome sequencing and annotation.</title>
        <authorList>
            <consortium name="The Broad Institute Genomics Platform"/>
            <consortium name="The Broad Institute Genome Sequencing Center for Infectious Disease"/>
            <person name="Wu L."/>
            <person name="Ma J."/>
        </authorList>
    </citation>
    <scope>NUCLEOTIDE SEQUENCE [LARGE SCALE GENOMIC DNA]</scope>
    <source>
        <strain evidence="2">CGMCC 1.16026</strain>
    </source>
</reference>
<evidence type="ECO:0000313" key="2">
    <source>
        <dbReference type="Proteomes" id="UP001596391"/>
    </source>
</evidence>
<comment type="caution">
    <text evidence="1">The sequence shown here is derived from an EMBL/GenBank/DDBJ whole genome shotgun (WGS) entry which is preliminary data.</text>
</comment>
<name>A0ABW1Z5P8_9BACT</name>
<dbReference type="Proteomes" id="UP001596391">
    <property type="component" value="Unassembled WGS sequence"/>
</dbReference>
<sequence length="138" mass="14855">MAQWPPPPDLESINEIVATVDVEGYLAEGAPGDEYEIEAEEIHEAISTWSIEELTADRLEPVLADIWQGAFEYNDAQLAERKPKLRALAEEIAKFFGPEAKPRCAAHELARGAGRLPAQGSAAFVEVLASAAALRAGA</sequence>
<dbReference type="EMBL" id="JBHSWI010000001">
    <property type="protein sequence ID" value="MFC6644890.1"/>
    <property type="molecule type" value="Genomic_DNA"/>
</dbReference>
<protein>
    <submittedName>
        <fullName evidence="1">Uncharacterized protein</fullName>
    </submittedName>
</protein>
<gene>
    <name evidence="1" type="ORF">ACFQBQ_04650</name>
</gene>
<accession>A0ABW1Z5P8</accession>
<dbReference type="RefSeq" id="WP_390234111.1">
    <property type="nucleotide sequence ID" value="NZ_JBHSWI010000001.1"/>
</dbReference>
<organism evidence="1 2">
    <name type="scientific">Granulicella cerasi</name>
    <dbReference type="NCBI Taxonomy" id="741063"/>
    <lineage>
        <taxon>Bacteria</taxon>
        <taxon>Pseudomonadati</taxon>
        <taxon>Acidobacteriota</taxon>
        <taxon>Terriglobia</taxon>
        <taxon>Terriglobales</taxon>
        <taxon>Acidobacteriaceae</taxon>
        <taxon>Granulicella</taxon>
    </lineage>
</organism>
<proteinExistence type="predicted"/>
<keyword evidence="2" id="KW-1185">Reference proteome</keyword>